<proteinExistence type="inferred from homology"/>
<evidence type="ECO:0000256" key="4">
    <source>
        <dbReference type="ARBA" id="ARBA00023242"/>
    </source>
</evidence>
<dbReference type="PANTHER" id="PTHR15840">
    <property type="entry name" value="CGI-121 FAMILY MEMBER"/>
    <property type="match status" value="1"/>
</dbReference>
<reference evidence="6" key="1">
    <citation type="submission" date="2024-06" db="EMBL/GenBank/DDBJ databases">
        <authorList>
            <person name="Liu X."/>
            <person name="Lenzi L."/>
            <person name="Haldenby T S."/>
            <person name="Uol C."/>
        </authorList>
    </citation>
    <scope>NUCLEOTIDE SEQUENCE</scope>
</reference>
<comment type="subcellular location">
    <subcellularLocation>
        <location evidence="1">Nucleus</location>
    </subcellularLocation>
</comment>
<dbReference type="GO" id="GO:0002949">
    <property type="term" value="P:tRNA threonylcarbamoyladenosine modification"/>
    <property type="evidence" value="ECO:0007669"/>
    <property type="project" value="TreeGrafter"/>
</dbReference>
<dbReference type="GO" id="GO:0000408">
    <property type="term" value="C:EKC/KEOPS complex"/>
    <property type="evidence" value="ECO:0007669"/>
    <property type="project" value="TreeGrafter"/>
</dbReference>
<protein>
    <recommendedName>
        <fullName evidence="8">EKC/KEOPS complex subunit CGI121</fullName>
    </recommendedName>
</protein>
<evidence type="ECO:0000313" key="6">
    <source>
        <dbReference type="EMBL" id="CAL5139250.1"/>
    </source>
</evidence>
<evidence type="ECO:0000256" key="2">
    <source>
        <dbReference type="ARBA" id="ARBA00005546"/>
    </source>
</evidence>
<evidence type="ECO:0008006" key="8">
    <source>
        <dbReference type="Google" id="ProtNLM"/>
    </source>
</evidence>
<gene>
    <name evidence="6" type="ORF">CDAUBV1_LOCUS14283</name>
</gene>
<evidence type="ECO:0000256" key="3">
    <source>
        <dbReference type="ARBA" id="ARBA00022694"/>
    </source>
</evidence>
<comment type="caution">
    <text evidence="6">The sequence shown here is derived from an EMBL/GenBank/DDBJ whole genome shotgun (WGS) entry which is preliminary data.</text>
</comment>
<keyword evidence="3" id="KW-0819">tRNA processing</keyword>
<dbReference type="PANTHER" id="PTHR15840:SF10">
    <property type="entry name" value="EKC_KEOPS COMPLEX SUBUNIT TPRKB"/>
    <property type="match status" value="1"/>
</dbReference>
<evidence type="ECO:0000313" key="7">
    <source>
        <dbReference type="Proteomes" id="UP001497525"/>
    </source>
</evidence>
<evidence type="ECO:0000256" key="5">
    <source>
        <dbReference type="RuleBase" id="RU004398"/>
    </source>
</evidence>
<organism evidence="6 7">
    <name type="scientific">Calicophoron daubneyi</name>
    <name type="common">Rumen fluke</name>
    <name type="synonym">Paramphistomum daubneyi</name>
    <dbReference type="NCBI Taxonomy" id="300641"/>
    <lineage>
        <taxon>Eukaryota</taxon>
        <taxon>Metazoa</taxon>
        <taxon>Spiralia</taxon>
        <taxon>Lophotrochozoa</taxon>
        <taxon>Platyhelminthes</taxon>
        <taxon>Trematoda</taxon>
        <taxon>Digenea</taxon>
        <taxon>Plagiorchiida</taxon>
        <taxon>Pronocephalata</taxon>
        <taxon>Paramphistomoidea</taxon>
        <taxon>Paramphistomidae</taxon>
        <taxon>Calicophoron</taxon>
    </lineage>
</organism>
<dbReference type="Proteomes" id="UP001497525">
    <property type="component" value="Unassembled WGS sequence"/>
</dbReference>
<dbReference type="SUPFAM" id="SSF143870">
    <property type="entry name" value="PF0523-like"/>
    <property type="match status" value="1"/>
</dbReference>
<comment type="similarity">
    <text evidence="2 5">Belongs to the CGI121/TPRKB family.</text>
</comment>
<sequence>MWRTVHLDLFPEYGARVGLWERISNAEELHKQITGKGLTLAQSMSCTWLSATYIIDVVQVEAAVTQALLHMASGRMATKELATEVIYCLSPKRSFSRALADFGLTPSTKRLLVVVTYPKNLFLDSSERTLDSYLDEIEHLVQGVTSHGDMSCLDDGIKLTSEFYGITALEQALIDQSADSKQALVDSIITRMSAREVCRS</sequence>
<dbReference type="InterPro" id="IPR013926">
    <property type="entry name" value="CGI121/TPRKB"/>
</dbReference>
<name>A0AAV2TPH5_CALDB</name>
<evidence type="ECO:0000256" key="1">
    <source>
        <dbReference type="ARBA" id="ARBA00004123"/>
    </source>
</evidence>
<dbReference type="Gene3D" id="3.30.2380.10">
    <property type="entry name" value="CGI121/TPRKB"/>
    <property type="match status" value="1"/>
</dbReference>
<accession>A0AAV2TPH5</accession>
<dbReference type="GO" id="GO:0005829">
    <property type="term" value="C:cytosol"/>
    <property type="evidence" value="ECO:0007669"/>
    <property type="project" value="TreeGrafter"/>
</dbReference>
<dbReference type="AlphaFoldDB" id="A0AAV2TPH5"/>
<keyword evidence="4 5" id="KW-0539">Nucleus</keyword>
<dbReference type="EMBL" id="CAXLJL010000600">
    <property type="protein sequence ID" value="CAL5139250.1"/>
    <property type="molecule type" value="Genomic_DNA"/>
</dbReference>
<dbReference type="GO" id="GO:0005634">
    <property type="term" value="C:nucleus"/>
    <property type="evidence" value="ECO:0007669"/>
    <property type="project" value="UniProtKB-SubCell"/>
</dbReference>
<dbReference type="InterPro" id="IPR036504">
    <property type="entry name" value="CGI121/TPRKB_sf"/>
</dbReference>
<dbReference type="Pfam" id="PF08617">
    <property type="entry name" value="CGI-121"/>
    <property type="match status" value="1"/>
</dbReference>